<evidence type="ECO:0000259" key="5">
    <source>
        <dbReference type="PROSITE" id="PS51266"/>
    </source>
</evidence>
<evidence type="ECO:0000256" key="3">
    <source>
        <dbReference type="ARBA" id="ARBA00022833"/>
    </source>
</evidence>
<dbReference type="InterPro" id="IPR037274">
    <property type="entry name" value="Znf_CHY_sf"/>
</dbReference>
<dbReference type="PIRSF" id="PIRSF017292">
    <property type="entry name" value="UCP017292_Znf_CHY"/>
    <property type="match status" value="1"/>
</dbReference>
<proteinExistence type="predicted"/>
<dbReference type="GeneID" id="28960783"/>
<evidence type="ECO:0000256" key="4">
    <source>
        <dbReference type="PROSITE-ProRule" id="PRU00601"/>
    </source>
</evidence>
<dbReference type="GO" id="GO:0045041">
    <property type="term" value="P:protein import into mitochondrial intermembrane space"/>
    <property type="evidence" value="ECO:0007669"/>
    <property type="project" value="TreeGrafter"/>
</dbReference>
<dbReference type="EMBL" id="DS231707">
    <property type="protein sequence ID" value="KNB08857.1"/>
    <property type="molecule type" value="Genomic_DNA"/>
</dbReference>
<evidence type="ECO:0000313" key="7">
    <source>
        <dbReference type="Proteomes" id="UP000009097"/>
    </source>
</evidence>
<keyword evidence="3" id="KW-0862">Zinc</keyword>
<reference evidence="6" key="1">
    <citation type="submission" date="2007-04" db="EMBL/GenBank/DDBJ databases">
        <authorList>
            <consortium name="The Broad Institute Genome Sequencing Platform"/>
            <person name="Birren B."/>
            <person name="Lander E."/>
            <person name="Galagan J."/>
            <person name="Nusbaum C."/>
            <person name="Devon K."/>
            <person name="Ma L.-J."/>
            <person name="Jaffe D."/>
            <person name="Butler J."/>
            <person name="Alvarez P."/>
            <person name="Gnerre S."/>
            <person name="Grabherr M."/>
            <person name="Kleber M."/>
            <person name="Mauceli E."/>
            <person name="Brockman W."/>
            <person name="MacCallum I.A."/>
            <person name="Young S."/>
            <person name="LaButti K."/>
            <person name="DeCaprio D."/>
            <person name="Crawford M."/>
            <person name="Koehrsen M."/>
            <person name="Engels R."/>
            <person name="Montgomery P."/>
            <person name="Pearson M."/>
            <person name="Howarth C."/>
            <person name="Larson L."/>
            <person name="White J."/>
            <person name="O'Leary S."/>
            <person name="Kodira C."/>
            <person name="Zeng Q."/>
            <person name="Yandava C."/>
            <person name="Alvarado L."/>
            <person name="Kistler C."/>
            <person name="Shim W.-B."/>
            <person name="Kang S."/>
            <person name="Woloshuk C."/>
        </authorList>
    </citation>
    <scope>NUCLEOTIDE SEQUENCE</scope>
    <source>
        <strain evidence="6">4287</strain>
    </source>
</reference>
<dbReference type="InterPro" id="IPR016694">
    <property type="entry name" value="UCP017292"/>
</dbReference>
<dbReference type="InterPro" id="IPR008913">
    <property type="entry name" value="Znf_CHY"/>
</dbReference>
<feature type="domain" description="CHY-type" evidence="5">
    <location>
        <begin position="21"/>
        <end position="102"/>
    </location>
</feature>
<dbReference type="PANTHER" id="PTHR28082:SF1">
    <property type="entry name" value="HELPER OF TIM PROTEIN 13"/>
    <property type="match status" value="1"/>
</dbReference>
<sequence length="118" mass="13302">MPQHETEIFTAQRPPIVHGVNISPKLQCHHWSSDLDIIAIRHKCCMEYYGCISCHEELAGHPNQVWPKAEQQELAVLCGNCCLELTIAEYLGSGNRCPGCDAGFNPGCRNHYDLYFEV</sequence>
<protein>
    <recommendedName>
        <fullName evidence="5">CHY-type domain-containing protein</fullName>
    </recommendedName>
</protein>
<organism evidence="6 7">
    <name type="scientific">Fusarium oxysporum f. sp. lycopersici (strain 4287 / CBS 123668 / FGSC 9935 / NRRL 34936)</name>
    <name type="common">Fusarium vascular wilt of tomato</name>
    <dbReference type="NCBI Taxonomy" id="426428"/>
    <lineage>
        <taxon>Eukaryota</taxon>
        <taxon>Fungi</taxon>
        <taxon>Dikarya</taxon>
        <taxon>Ascomycota</taxon>
        <taxon>Pezizomycotina</taxon>
        <taxon>Sordariomycetes</taxon>
        <taxon>Hypocreomycetidae</taxon>
        <taxon>Hypocreales</taxon>
        <taxon>Nectriaceae</taxon>
        <taxon>Fusarium</taxon>
        <taxon>Fusarium oxysporum species complex</taxon>
    </lineage>
</organism>
<reference evidence="6" key="2">
    <citation type="journal article" date="2010" name="Nature">
        <title>Comparative genomics reveals mobile pathogenicity chromosomes in Fusarium.</title>
        <authorList>
            <person name="Ma L.J."/>
            <person name="van der Does H.C."/>
            <person name="Borkovich K.A."/>
            <person name="Coleman J.J."/>
            <person name="Daboussi M.J."/>
            <person name="Di Pietro A."/>
            <person name="Dufresne M."/>
            <person name="Freitag M."/>
            <person name="Grabherr M."/>
            <person name="Henrissat B."/>
            <person name="Houterman P.M."/>
            <person name="Kang S."/>
            <person name="Shim W.B."/>
            <person name="Woloshuk C."/>
            <person name="Xie X."/>
            <person name="Xu J.R."/>
            <person name="Antoniw J."/>
            <person name="Baker S.E."/>
            <person name="Bluhm B.H."/>
            <person name="Breakspear A."/>
            <person name="Brown D.W."/>
            <person name="Butchko R.A."/>
            <person name="Chapman S."/>
            <person name="Coulson R."/>
            <person name="Coutinho P.M."/>
            <person name="Danchin E.G."/>
            <person name="Diener A."/>
            <person name="Gale L.R."/>
            <person name="Gardiner D.M."/>
            <person name="Goff S."/>
            <person name="Hammond-Kosack K.E."/>
            <person name="Hilburn K."/>
            <person name="Hua-Van A."/>
            <person name="Jonkers W."/>
            <person name="Kazan K."/>
            <person name="Kodira C.D."/>
            <person name="Koehrsen M."/>
            <person name="Kumar L."/>
            <person name="Lee Y.H."/>
            <person name="Li L."/>
            <person name="Manners J.M."/>
            <person name="Miranda-Saavedra D."/>
            <person name="Mukherjee M."/>
            <person name="Park G."/>
            <person name="Park J."/>
            <person name="Park S.Y."/>
            <person name="Proctor R.H."/>
            <person name="Regev A."/>
            <person name="Ruiz-Roldan M.C."/>
            <person name="Sain D."/>
            <person name="Sakthikumar S."/>
            <person name="Sykes S."/>
            <person name="Schwartz D.C."/>
            <person name="Turgeon B.G."/>
            <person name="Wapinski I."/>
            <person name="Yoder O."/>
            <person name="Young S."/>
            <person name="Zeng Q."/>
            <person name="Zhou S."/>
            <person name="Galagan J."/>
            <person name="Cuomo C.A."/>
            <person name="Kistler H.C."/>
            <person name="Rep M."/>
        </authorList>
    </citation>
    <scope>NUCLEOTIDE SEQUENCE [LARGE SCALE GENOMIC DNA]</scope>
    <source>
        <strain evidence="6">4287</strain>
    </source>
</reference>
<evidence type="ECO:0000256" key="2">
    <source>
        <dbReference type="ARBA" id="ARBA00022771"/>
    </source>
</evidence>
<accession>A0A0J9WPD8</accession>
<dbReference type="OrthoDB" id="411372at2759"/>
<dbReference type="RefSeq" id="XP_018246902.1">
    <property type="nucleotide sequence ID" value="XM_018400361.1"/>
</dbReference>
<dbReference type="PANTHER" id="PTHR28082">
    <property type="entry name" value="ZINC FINGER PROTEIN"/>
    <property type="match status" value="1"/>
</dbReference>
<dbReference type="Proteomes" id="UP000009097">
    <property type="component" value="Unassembled WGS sequence"/>
</dbReference>
<dbReference type="PROSITE" id="PS51266">
    <property type="entry name" value="ZF_CHY"/>
    <property type="match status" value="1"/>
</dbReference>
<dbReference type="VEuPathDB" id="FungiDB:FOXG_20077"/>
<dbReference type="KEGG" id="fox:FOXG_20077"/>
<evidence type="ECO:0000256" key="1">
    <source>
        <dbReference type="ARBA" id="ARBA00022723"/>
    </source>
</evidence>
<dbReference type="InterPro" id="IPR052604">
    <property type="entry name" value="Mito_Tim_assembly_helper"/>
</dbReference>
<dbReference type="AlphaFoldDB" id="A0A0J9WPD8"/>
<dbReference type="Pfam" id="PF05495">
    <property type="entry name" value="zf-CHY"/>
    <property type="match status" value="1"/>
</dbReference>
<dbReference type="GO" id="GO:0008270">
    <property type="term" value="F:zinc ion binding"/>
    <property type="evidence" value="ECO:0007669"/>
    <property type="project" value="UniProtKB-KW"/>
</dbReference>
<name>A0A0J9WPD8_FUSO4</name>
<dbReference type="GO" id="GO:0005758">
    <property type="term" value="C:mitochondrial intermembrane space"/>
    <property type="evidence" value="ECO:0007669"/>
    <property type="project" value="TreeGrafter"/>
</dbReference>
<gene>
    <name evidence="6" type="ORF">FOXG_20077</name>
</gene>
<keyword evidence="2 4" id="KW-0863">Zinc-finger</keyword>
<dbReference type="SUPFAM" id="SSF161219">
    <property type="entry name" value="CHY zinc finger-like"/>
    <property type="match status" value="1"/>
</dbReference>
<keyword evidence="1" id="KW-0479">Metal-binding</keyword>
<evidence type="ECO:0000313" key="6">
    <source>
        <dbReference type="EMBL" id="KNB08857.1"/>
    </source>
</evidence>